<dbReference type="AlphaFoldDB" id="A0A9W4WQ55"/>
<evidence type="ECO:0000313" key="2">
    <source>
        <dbReference type="Proteomes" id="UP001153678"/>
    </source>
</evidence>
<accession>A0A9W4WQ55</accession>
<dbReference type="EMBL" id="CAMKVN010001768">
    <property type="protein sequence ID" value="CAI2177956.1"/>
    <property type="molecule type" value="Genomic_DNA"/>
</dbReference>
<organism evidence="1 2">
    <name type="scientific">Funneliformis geosporum</name>
    <dbReference type="NCBI Taxonomy" id="1117311"/>
    <lineage>
        <taxon>Eukaryota</taxon>
        <taxon>Fungi</taxon>
        <taxon>Fungi incertae sedis</taxon>
        <taxon>Mucoromycota</taxon>
        <taxon>Glomeromycotina</taxon>
        <taxon>Glomeromycetes</taxon>
        <taxon>Glomerales</taxon>
        <taxon>Glomeraceae</taxon>
        <taxon>Funneliformis</taxon>
    </lineage>
</organism>
<protein>
    <submittedName>
        <fullName evidence="1">1737_t:CDS:1</fullName>
    </submittedName>
</protein>
<comment type="caution">
    <text evidence="1">The sequence shown here is derived from an EMBL/GenBank/DDBJ whole genome shotgun (WGS) entry which is preliminary data.</text>
</comment>
<dbReference type="Proteomes" id="UP001153678">
    <property type="component" value="Unassembled WGS sequence"/>
</dbReference>
<reference evidence="1" key="1">
    <citation type="submission" date="2022-08" db="EMBL/GenBank/DDBJ databases">
        <authorList>
            <person name="Kallberg Y."/>
            <person name="Tangrot J."/>
            <person name="Rosling A."/>
        </authorList>
    </citation>
    <scope>NUCLEOTIDE SEQUENCE</scope>
    <source>
        <strain evidence="1">Wild A</strain>
    </source>
</reference>
<gene>
    <name evidence="1" type="ORF">FWILDA_LOCUS8344</name>
</gene>
<proteinExistence type="predicted"/>
<evidence type="ECO:0000313" key="1">
    <source>
        <dbReference type="EMBL" id="CAI2177956.1"/>
    </source>
</evidence>
<sequence length="211" mass="24816">MSEQDKCRKNVREGEIQQTYIGYDKAERIVDQENFLVLEDKIKLERICFSKSLKDYWNNIIKEYEILKNSEIFSKKDSTGENYFLGISEPGLNKDNKFFDVVMGSSNSQRSIQNQMKSVYYMTDNFHDMNGKSNYSQNNEENRSSMSTFKHVDNVKQNSYHSIINSSEITPISEFMYVSSIKYTNDGYYDNTDIKFSTRSTRKQADILQNR</sequence>
<keyword evidence="2" id="KW-1185">Reference proteome</keyword>
<name>A0A9W4WQ55_9GLOM</name>